<dbReference type="Gene3D" id="3.30.70.330">
    <property type="match status" value="1"/>
</dbReference>
<protein>
    <submittedName>
        <fullName evidence="6">RRM domain-containing protein</fullName>
    </submittedName>
</protein>
<keyword evidence="1" id="KW-0694">RNA-binding</keyword>
<feature type="region of interest" description="Disordered" evidence="2">
    <location>
        <begin position="1"/>
        <end position="111"/>
    </location>
</feature>
<dbReference type="AlphaFoldDB" id="A0A914EMC3"/>
<dbReference type="SUPFAM" id="SSF54928">
    <property type="entry name" value="RNA-binding domain, RBD"/>
    <property type="match status" value="1"/>
</dbReference>
<evidence type="ECO:0000259" key="4">
    <source>
        <dbReference type="SMART" id="SM01218"/>
    </source>
</evidence>
<dbReference type="GO" id="GO:0003729">
    <property type="term" value="F:mRNA binding"/>
    <property type="evidence" value="ECO:0007669"/>
    <property type="project" value="TreeGrafter"/>
</dbReference>
<evidence type="ECO:0000313" key="6">
    <source>
        <dbReference type="WBParaSite" id="ACRNAN_scaffold874.g12448.t1"/>
    </source>
</evidence>
<evidence type="ECO:0000256" key="2">
    <source>
        <dbReference type="SAM" id="MobiDB-lite"/>
    </source>
</evidence>
<dbReference type="PANTHER" id="PTHR19965:SF82">
    <property type="entry name" value="THO COMPLEX SUBUNIT 4"/>
    <property type="match status" value="1"/>
</dbReference>
<feature type="compositionally biased region" description="Basic residues" evidence="2">
    <location>
        <begin position="282"/>
        <end position="291"/>
    </location>
</feature>
<feature type="domain" description="Chromatin target of PRMT1 protein C-terminal" evidence="4">
    <location>
        <begin position="213"/>
        <end position="286"/>
    </location>
</feature>
<keyword evidence="5" id="KW-1185">Reference proteome</keyword>
<dbReference type="InterPro" id="IPR035979">
    <property type="entry name" value="RBD_domain_sf"/>
</dbReference>
<evidence type="ECO:0000259" key="3">
    <source>
        <dbReference type="SMART" id="SM00360"/>
    </source>
</evidence>
<dbReference type="Pfam" id="PF13865">
    <property type="entry name" value="FoP_duplication"/>
    <property type="match status" value="1"/>
</dbReference>
<proteinExistence type="predicted"/>
<dbReference type="SMART" id="SM01218">
    <property type="entry name" value="FoP_duplication"/>
    <property type="match status" value="1"/>
</dbReference>
<dbReference type="SMART" id="SM00360">
    <property type="entry name" value="RRM"/>
    <property type="match status" value="1"/>
</dbReference>
<dbReference type="InterPro" id="IPR025715">
    <property type="entry name" value="FoP_C"/>
</dbReference>
<name>A0A914EMC3_9BILA</name>
<sequence length="291" mass="29164">MDLALDDIISQQKKGRGGGGRRGGGGARRGGGGGGGGGGRRSGGGGRGAGGALFTRSVPGGRWKHDKFNEIYGGGSGGAARAGPRRRSGGGGGGSGGGLSSRFARSAPGGGGRNGDIVKLNISNLAETVLTADLEELFESYKVLGVTVHYDEGGNHLGTADVFLTRRTAEDIINDFTGVAIDGREMKIFVVDESSVAGAIPKQRVGDRLARTQNNPIRKRVVGRRSGGGGGGGGGRGLGSGRGGSRRGGGGGGGGGSGPRRAPPTKLSAEELDKELDSYMGSKKHNRISID</sequence>
<feature type="compositionally biased region" description="Gly residues" evidence="2">
    <location>
        <begin position="89"/>
        <end position="99"/>
    </location>
</feature>
<accession>A0A914EMC3</accession>
<evidence type="ECO:0000256" key="1">
    <source>
        <dbReference type="ARBA" id="ARBA00022884"/>
    </source>
</evidence>
<dbReference type="InterPro" id="IPR000504">
    <property type="entry name" value="RRM_dom"/>
</dbReference>
<evidence type="ECO:0000313" key="5">
    <source>
        <dbReference type="Proteomes" id="UP000887540"/>
    </source>
</evidence>
<feature type="compositionally biased region" description="Gly residues" evidence="2">
    <location>
        <begin position="225"/>
        <end position="258"/>
    </location>
</feature>
<dbReference type="InterPro" id="IPR012677">
    <property type="entry name" value="Nucleotide-bd_a/b_plait_sf"/>
</dbReference>
<dbReference type="InterPro" id="IPR051229">
    <property type="entry name" value="ALYREF_mRNA_export"/>
</dbReference>
<dbReference type="GO" id="GO:0006406">
    <property type="term" value="P:mRNA export from nucleus"/>
    <property type="evidence" value="ECO:0007669"/>
    <property type="project" value="TreeGrafter"/>
</dbReference>
<feature type="domain" description="RRM" evidence="3">
    <location>
        <begin position="119"/>
        <end position="189"/>
    </location>
</feature>
<dbReference type="Proteomes" id="UP000887540">
    <property type="component" value="Unplaced"/>
</dbReference>
<feature type="compositionally biased region" description="Basic and acidic residues" evidence="2">
    <location>
        <begin position="268"/>
        <end position="277"/>
    </location>
</feature>
<organism evidence="5 6">
    <name type="scientific">Acrobeloides nanus</name>
    <dbReference type="NCBI Taxonomy" id="290746"/>
    <lineage>
        <taxon>Eukaryota</taxon>
        <taxon>Metazoa</taxon>
        <taxon>Ecdysozoa</taxon>
        <taxon>Nematoda</taxon>
        <taxon>Chromadorea</taxon>
        <taxon>Rhabditida</taxon>
        <taxon>Tylenchina</taxon>
        <taxon>Cephalobomorpha</taxon>
        <taxon>Cephaloboidea</taxon>
        <taxon>Cephalobidae</taxon>
        <taxon>Acrobeloides</taxon>
    </lineage>
</organism>
<feature type="region of interest" description="Disordered" evidence="2">
    <location>
        <begin position="211"/>
        <end position="291"/>
    </location>
</feature>
<dbReference type="WBParaSite" id="ACRNAN_scaffold874.g12448.t1">
    <property type="protein sequence ID" value="ACRNAN_scaffold874.g12448.t1"/>
    <property type="gene ID" value="ACRNAN_scaffold874.g12448"/>
</dbReference>
<feature type="compositionally biased region" description="Gly residues" evidence="2">
    <location>
        <begin position="17"/>
        <end position="51"/>
    </location>
</feature>
<reference evidence="6" key="1">
    <citation type="submission" date="2022-11" db="UniProtKB">
        <authorList>
            <consortium name="WormBaseParasite"/>
        </authorList>
    </citation>
    <scope>IDENTIFICATION</scope>
</reference>
<dbReference type="GO" id="GO:0005634">
    <property type="term" value="C:nucleus"/>
    <property type="evidence" value="ECO:0007669"/>
    <property type="project" value="TreeGrafter"/>
</dbReference>
<dbReference type="PANTHER" id="PTHR19965">
    <property type="entry name" value="RNA AND EXPORT FACTOR BINDING PROTEIN"/>
    <property type="match status" value="1"/>
</dbReference>